<evidence type="ECO:0000313" key="1">
    <source>
        <dbReference type="EMBL" id="GEU30051.1"/>
    </source>
</evidence>
<dbReference type="EMBL" id="BKCJ010000123">
    <property type="protein sequence ID" value="GEU30051.1"/>
    <property type="molecule type" value="Genomic_DNA"/>
</dbReference>
<dbReference type="Pfam" id="PF14223">
    <property type="entry name" value="Retrotran_gag_2"/>
    <property type="match status" value="1"/>
</dbReference>
<organism evidence="1">
    <name type="scientific">Tanacetum cinerariifolium</name>
    <name type="common">Dalmatian daisy</name>
    <name type="synonym">Chrysanthemum cinerariifolium</name>
    <dbReference type="NCBI Taxonomy" id="118510"/>
    <lineage>
        <taxon>Eukaryota</taxon>
        <taxon>Viridiplantae</taxon>
        <taxon>Streptophyta</taxon>
        <taxon>Embryophyta</taxon>
        <taxon>Tracheophyta</taxon>
        <taxon>Spermatophyta</taxon>
        <taxon>Magnoliopsida</taxon>
        <taxon>eudicotyledons</taxon>
        <taxon>Gunneridae</taxon>
        <taxon>Pentapetalae</taxon>
        <taxon>asterids</taxon>
        <taxon>campanulids</taxon>
        <taxon>Asterales</taxon>
        <taxon>Asteraceae</taxon>
        <taxon>Asteroideae</taxon>
        <taxon>Anthemideae</taxon>
        <taxon>Anthemidinae</taxon>
        <taxon>Tanacetum</taxon>
    </lineage>
</organism>
<protein>
    <recommendedName>
        <fullName evidence="2">CCHC-type domain-containing protein</fullName>
    </recommendedName>
</protein>
<accession>A0A699GL47</accession>
<dbReference type="AlphaFoldDB" id="A0A699GL47"/>
<reference evidence="1" key="1">
    <citation type="journal article" date="2019" name="Sci. Rep.">
        <title>Draft genome of Tanacetum cinerariifolium, the natural source of mosquito coil.</title>
        <authorList>
            <person name="Yamashiro T."/>
            <person name="Shiraishi A."/>
            <person name="Satake H."/>
            <person name="Nakayama K."/>
        </authorList>
    </citation>
    <scope>NUCLEOTIDE SEQUENCE</scope>
</reference>
<gene>
    <name evidence="1" type="ORF">Tci_002029</name>
</gene>
<name>A0A699GL47_TANCI</name>
<sequence length="554" mass="64028">MTNLADKAILSGADNRPPMLEKDMYDSRKSKMELYMLNRQHIRMILESVENGPLLWPTVEDNGVTRPKKYFEFSATEAIQADCDVKATNIILQGLPPEVYALVSTHKVAKELWERIQLLMQGTLLMKQETECKLYYEFDKFAYKKRESLCDFYLRFSPLLNAMNIYNMKLEQFQVNMKFLNTLPLEWSKFMTYVKLVRDMHTTNVDQLHAYLGQHVYHANEYSSGPSGTNSGKQRVIVYYNCMGEGHMSKQCTKPKRKRDEAWFKDKVFLVQAQANGQVLHEEELGFLADPGIAETQTTQYVITNNAAYQADDLDAYGSDYDEINSAKIALMTNLSHYGSDHLAEIGNLKHTLFEHLKEKKSLEQMVTLLKKDFQKEESRNIDRELALEKQAQQLEPKLYDGSVIQKTDAIVIRDIEETLKLEDESRSKMLQKQKDPMMSEKKTELSAEQAFWSQNFRNSEEPNLSTSTNIVEVPKELPKVSMVNSSLKKLKFHLASFDMVVKERTTATAITEGTWGFEHTKACFRDEIIPFVKALKELFNSFDQFLIDELTEV</sequence>
<proteinExistence type="predicted"/>
<evidence type="ECO:0008006" key="2">
    <source>
        <dbReference type="Google" id="ProtNLM"/>
    </source>
</evidence>
<comment type="caution">
    <text evidence="1">The sequence shown here is derived from an EMBL/GenBank/DDBJ whole genome shotgun (WGS) entry which is preliminary data.</text>
</comment>